<accession>A0A9Q6MUG2</accession>
<dbReference type="PROSITE" id="PS51257">
    <property type="entry name" value="PROKAR_LIPOPROTEIN"/>
    <property type="match status" value="1"/>
</dbReference>
<dbReference type="AlphaFoldDB" id="A0A9Q6MUG2"/>
<dbReference type="Proteomes" id="UP000241960">
    <property type="component" value="Unassembled WGS sequence"/>
</dbReference>
<keyword evidence="1" id="KW-1133">Transmembrane helix</keyword>
<evidence type="ECO:0000256" key="1">
    <source>
        <dbReference type="SAM" id="Phobius"/>
    </source>
</evidence>
<keyword evidence="1" id="KW-0472">Membrane</keyword>
<name>A0A9Q6MUG2_9STAP</name>
<keyword evidence="1" id="KW-0812">Transmembrane</keyword>
<comment type="caution">
    <text evidence="2">The sequence shown here is derived from an EMBL/GenBank/DDBJ whole genome shotgun (WGS) entry which is preliminary data.</text>
</comment>
<feature type="transmembrane region" description="Helical" evidence="1">
    <location>
        <begin position="41"/>
        <end position="59"/>
    </location>
</feature>
<gene>
    <name evidence="2" type="ORF">BU058_12660</name>
</gene>
<organism evidence="2 3">
    <name type="scientific">Staphylococcus succinus</name>
    <dbReference type="NCBI Taxonomy" id="61015"/>
    <lineage>
        <taxon>Bacteria</taxon>
        <taxon>Bacillati</taxon>
        <taxon>Bacillota</taxon>
        <taxon>Bacilli</taxon>
        <taxon>Bacillales</taxon>
        <taxon>Staphylococcaceae</taxon>
        <taxon>Staphylococcus</taxon>
    </lineage>
</organism>
<reference evidence="2 3" key="1">
    <citation type="journal article" date="2016" name="Front. Microbiol.">
        <title>Comprehensive Phylogenetic Analysis of Bovine Non-aureus Staphylococci Species Based on Whole-Genome Sequencing.</title>
        <authorList>
            <person name="Naushad S."/>
            <person name="Barkema H.W."/>
            <person name="Luby C."/>
            <person name="Condas L.A."/>
            <person name="Nobrega D.B."/>
            <person name="Carson D.A."/>
            <person name="De Buck J."/>
        </authorList>
    </citation>
    <scope>NUCLEOTIDE SEQUENCE [LARGE SCALE GENOMIC DNA]</scope>
    <source>
        <strain evidence="2 3">SNUC 1231</strain>
    </source>
</reference>
<evidence type="ECO:0008006" key="4">
    <source>
        <dbReference type="Google" id="ProtNLM"/>
    </source>
</evidence>
<dbReference type="RefSeq" id="WP_107545399.1">
    <property type="nucleotide sequence ID" value="NZ_PZFQ01000060.1"/>
</dbReference>
<evidence type="ECO:0000313" key="2">
    <source>
        <dbReference type="EMBL" id="PTI73806.1"/>
    </source>
</evidence>
<feature type="transmembrane region" description="Helical" evidence="1">
    <location>
        <begin position="12"/>
        <end position="35"/>
    </location>
</feature>
<protein>
    <recommendedName>
        <fullName evidence="4">Lipoprotein</fullName>
    </recommendedName>
</protein>
<evidence type="ECO:0000313" key="3">
    <source>
        <dbReference type="Proteomes" id="UP000241960"/>
    </source>
</evidence>
<proteinExistence type="predicted"/>
<dbReference type="EMBL" id="PZFQ01000060">
    <property type="protein sequence ID" value="PTI73806.1"/>
    <property type="molecule type" value="Genomic_DNA"/>
</dbReference>
<sequence>MLKELSLLIKNNIVVILFVFILSLSLGCLALKFGLENPFEIALLFWGLFATFGGAYWGAKLSGEYAVRLSNSDKIIDSSKLILTDLRKLELMTHVISSKIIENENTLKELKNDPYIEKNLKSLDNEYEEWNTIYTNIEINVKIAKIKLTQQKEVSVPDILYIIQKVGINSLINIKKDENGNETKSIDEVDIKCYQENLQHLNKYVHKTLKSIDKCKEDIKSQF</sequence>